<evidence type="ECO:0000313" key="4">
    <source>
        <dbReference type="EMBL" id="QOS10557.1"/>
    </source>
</evidence>
<dbReference type="Pfam" id="PF03807">
    <property type="entry name" value="F420_oxidored"/>
    <property type="match status" value="1"/>
</dbReference>
<dbReference type="GO" id="GO:0052851">
    <property type="term" value="F:ferric-chelate reductase (NADPH) activity"/>
    <property type="evidence" value="ECO:0007669"/>
    <property type="project" value="TreeGrafter"/>
</dbReference>
<evidence type="ECO:0000313" key="3">
    <source>
        <dbReference type="EMBL" id="AKU06572.1"/>
    </source>
</evidence>
<dbReference type="PATRIC" id="fig|35746.4.peg.424"/>
<dbReference type="EC" id="1.5.1.40" evidence="4"/>
<dbReference type="Gene3D" id="3.40.50.720">
    <property type="entry name" value="NAD(P)-binding Rossmann-like Domain"/>
    <property type="match status" value="1"/>
</dbReference>
<dbReference type="Proteomes" id="UP000663064">
    <property type="component" value="Chromosome"/>
</dbReference>
<dbReference type="GO" id="GO:0016651">
    <property type="term" value="F:oxidoreductase activity, acting on NAD(P)H"/>
    <property type="evidence" value="ECO:0007669"/>
    <property type="project" value="InterPro"/>
</dbReference>
<proteinExistence type="predicted"/>
<sequence length="222" mass="23313">MRIALLGGTGDIGEGLALRWAYHTDHEVIIGSRDPDKAREKADEYETELSSRGRDVKVNGFTNEMAADRASVVVLAVPPYHVSDTVEAVADSLSEGDVLVTPAAGIKRDDDGFHYHPPKAGSVTALVADAAPDDVPVVGAFHNLAAGRLADLDADLGIDTLLVADDEDAKETVRLLAEGIDGLRALDGGGLANAAEIEAVTPLLINVAQNNDGMHDLGIEFK</sequence>
<dbReference type="GO" id="GO:0005886">
    <property type="term" value="C:plasma membrane"/>
    <property type="evidence" value="ECO:0007669"/>
    <property type="project" value="TreeGrafter"/>
</dbReference>
<dbReference type="GO" id="GO:0006740">
    <property type="term" value="P:NADPH regeneration"/>
    <property type="evidence" value="ECO:0007669"/>
    <property type="project" value="InterPro"/>
</dbReference>
<dbReference type="AlphaFoldDB" id="A0A0K1IPU4"/>
<dbReference type="GO" id="GO:0050661">
    <property type="term" value="F:NADP binding"/>
    <property type="evidence" value="ECO:0007669"/>
    <property type="project" value="InterPro"/>
</dbReference>
<dbReference type="NCBIfam" id="TIGR01915">
    <property type="entry name" value="npdG"/>
    <property type="match status" value="1"/>
</dbReference>
<dbReference type="SUPFAM" id="SSF51735">
    <property type="entry name" value="NAD(P)-binding Rossmann-fold domains"/>
    <property type="match status" value="1"/>
</dbReference>
<evidence type="ECO:0000259" key="2">
    <source>
        <dbReference type="Pfam" id="PF03807"/>
    </source>
</evidence>
<evidence type="ECO:0000313" key="5">
    <source>
        <dbReference type="Proteomes" id="UP000066124"/>
    </source>
</evidence>
<gene>
    <name evidence="4" type="primary">npdG</name>
    <name evidence="3" type="ORF">ABY42_01980</name>
    <name evidence="4" type="ORF">HfgLR_02020</name>
</gene>
<reference evidence="4" key="3">
    <citation type="journal article" date="2021" name="Front. Microbiol.">
        <title>Cellular and Genomic Properties of Haloferax gibbonsii LR2-5, the Host of Euryarchaeal Virus HFTV1.</title>
        <authorList>
            <person name="Tittes C."/>
            <person name="Schwarzer S."/>
            <person name="Pfeiffer F."/>
            <person name="Dyall-Smith M."/>
            <person name="Rodriguez-Franco M."/>
            <person name="Oksanen H.M."/>
            <person name="Quax T.E.F."/>
        </authorList>
    </citation>
    <scope>NUCLEOTIDE SEQUENCE</scope>
    <source>
        <strain evidence="4">LR2-5</strain>
    </source>
</reference>
<dbReference type="InterPro" id="IPR028939">
    <property type="entry name" value="P5C_Rdtase_cat_N"/>
</dbReference>
<dbReference type="Proteomes" id="UP000066124">
    <property type="component" value="Chromosome"/>
</dbReference>
<dbReference type="EMBL" id="CP063205">
    <property type="protein sequence ID" value="QOS10557.1"/>
    <property type="molecule type" value="Genomic_DNA"/>
</dbReference>
<dbReference type="PANTHER" id="PTHR14239:SF0">
    <property type="entry name" value="F420-DEPENDENT NADP REDUCTASE"/>
    <property type="match status" value="1"/>
</dbReference>
<protein>
    <submittedName>
        <fullName evidence="4">F420H2:NADP oxidoreductase</fullName>
        <ecNumber evidence="4">1.5.1.40</ecNumber>
    </submittedName>
    <submittedName>
        <fullName evidence="3">NADPH-dependent F420 reductase</fullName>
    </submittedName>
</protein>
<organism evidence="3 5">
    <name type="scientific">Haloferax gibbonsii</name>
    <dbReference type="NCBI Taxonomy" id="35746"/>
    <lineage>
        <taxon>Archaea</taxon>
        <taxon>Methanobacteriati</taxon>
        <taxon>Methanobacteriota</taxon>
        <taxon>Stenosarchaea group</taxon>
        <taxon>Halobacteria</taxon>
        <taxon>Halobacteriales</taxon>
        <taxon>Haloferacaceae</taxon>
        <taxon>Haloferax</taxon>
    </lineage>
</organism>
<dbReference type="GO" id="GO:0008823">
    <property type="term" value="F:cupric reductase (NADH) activity"/>
    <property type="evidence" value="ECO:0007669"/>
    <property type="project" value="TreeGrafter"/>
</dbReference>
<dbReference type="InterPro" id="IPR036291">
    <property type="entry name" value="NAD(P)-bd_dom_sf"/>
</dbReference>
<evidence type="ECO:0000256" key="1">
    <source>
        <dbReference type="ARBA" id="ARBA00023002"/>
    </source>
</evidence>
<keyword evidence="1 4" id="KW-0560">Oxidoreductase</keyword>
<dbReference type="InterPro" id="IPR010185">
    <property type="entry name" value="NpdG"/>
</dbReference>
<reference evidence="5" key="1">
    <citation type="journal article" date="2015" name="J. Biotechnol.">
        <title>Complete genome sequence of Haloferax gibbonsii strain ARA6, a potential producer of polyhydroxyalkanoates and halocins isolated from Araruama, Rio de Janeiro, Brasil.</title>
        <authorList>
            <person name="Pinto L.H."/>
            <person name="D'Alincourt Carvalho-Assef A.P."/>
            <person name="Vieira R.P."/>
            <person name="Clementino M.M."/>
            <person name="Albano R.M."/>
        </authorList>
    </citation>
    <scope>NUCLEOTIDE SEQUENCE [LARGE SCALE GENOMIC DNA]</scope>
    <source>
        <strain evidence="5">ARA6</strain>
    </source>
</reference>
<dbReference type="InterPro" id="IPR051267">
    <property type="entry name" value="STEAP_metalloreductase"/>
</dbReference>
<reference evidence="3" key="2">
    <citation type="submission" date="2015-06" db="EMBL/GenBank/DDBJ databases">
        <authorList>
            <person name="Hoefler B.C."/>
            <person name="Straight P.D."/>
        </authorList>
    </citation>
    <scope>NUCLEOTIDE SEQUENCE [LARGE SCALE GENOMIC DNA]</scope>
    <source>
        <strain evidence="3">ARA6</strain>
    </source>
</reference>
<feature type="domain" description="Pyrroline-5-carboxylate reductase catalytic N-terminal" evidence="2">
    <location>
        <begin position="2"/>
        <end position="105"/>
    </location>
</feature>
<dbReference type="GO" id="GO:0070967">
    <property type="term" value="F:coenzyme F420 binding"/>
    <property type="evidence" value="ECO:0007669"/>
    <property type="project" value="InterPro"/>
</dbReference>
<dbReference type="PANTHER" id="PTHR14239">
    <property type="entry name" value="DUDULIN-RELATED"/>
    <property type="match status" value="1"/>
</dbReference>
<dbReference type="GO" id="GO:0102261">
    <property type="term" value="F:8-hydroxy-5-deazaflavin:NADPH oxidoreductase activity"/>
    <property type="evidence" value="ECO:0007669"/>
    <property type="project" value="UniProtKB-EC"/>
</dbReference>
<dbReference type="GO" id="GO:0015677">
    <property type="term" value="P:copper ion import"/>
    <property type="evidence" value="ECO:0007669"/>
    <property type="project" value="TreeGrafter"/>
</dbReference>
<dbReference type="EMBL" id="CP011947">
    <property type="protein sequence ID" value="AKU06572.1"/>
    <property type="molecule type" value="Genomic_DNA"/>
</dbReference>
<dbReference type="GeneID" id="59458067"/>
<dbReference type="KEGG" id="hgi:ABY42_01980"/>
<name>A0A0K1IPU4_HALGI</name>
<dbReference type="RefSeq" id="WP_004973466.1">
    <property type="nucleotide sequence ID" value="NZ_CP011947.1"/>
</dbReference>
<accession>A0A0K1IPU4</accession>